<dbReference type="EMBL" id="CM047591">
    <property type="protein sequence ID" value="KAI9918335.1"/>
    <property type="molecule type" value="Genomic_DNA"/>
</dbReference>
<organism evidence="1 2">
    <name type="scientific">Peronosclerospora sorghi</name>
    <dbReference type="NCBI Taxonomy" id="230839"/>
    <lineage>
        <taxon>Eukaryota</taxon>
        <taxon>Sar</taxon>
        <taxon>Stramenopiles</taxon>
        <taxon>Oomycota</taxon>
        <taxon>Peronosporomycetes</taxon>
        <taxon>Peronosporales</taxon>
        <taxon>Peronosporaceae</taxon>
        <taxon>Peronosclerospora</taxon>
    </lineage>
</organism>
<evidence type="ECO:0000313" key="1">
    <source>
        <dbReference type="EMBL" id="KAI9918335.1"/>
    </source>
</evidence>
<sequence>MSKIPTEMKNPSVMHWTVNYRCCHVFRLDIGSKSIGSRRDDRIDTSSGLTAFAARTSREDVQAQQKTRPKVAFITCNCSACNQFTQPISRHGLCLDVSLKLVQQLCKVFSSDRQVTIPCLGSRVYRDHNAKLMQ</sequence>
<name>A0ACC0WJU6_9STRA</name>
<gene>
    <name evidence="1" type="ORF">PsorP6_011530</name>
</gene>
<reference evidence="1 2" key="1">
    <citation type="journal article" date="2022" name="bioRxiv">
        <title>The genome of the oomycete Peronosclerospora sorghi, a cosmopolitan pathogen of maize and sorghum, is inflated with dispersed pseudogenes.</title>
        <authorList>
            <person name="Fletcher K."/>
            <person name="Martin F."/>
            <person name="Isakeit T."/>
            <person name="Cavanaugh K."/>
            <person name="Magill C."/>
            <person name="Michelmore R."/>
        </authorList>
    </citation>
    <scope>NUCLEOTIDE SEQUENCE [LARGE SCALE GENOMIC DNA]</scope>
    <source>
        <strain evidence="1">P6</strain>
    </source>
</reference>
<evidence type="ECO:0000313" key="2">
    <source>
        <dbReference type="Proteomes" id="UP001163321"/>
    </source>
</evidence>
<proteinExistence type="predicted"/>
<protein>
    <submittedName>
        <fullName evidence="1">Uncharacterized protein</fullName>
    </submittedName>
</protein>
<comment type="caution">
    <text evidence="1">The sequence shown here is derived from an EMBL/GenBank/DDBJ whole genome shotgun (WGS) entry which is preliminary data.</text>
</comment>
<accession>A0ACC0WJU6</accession>
<dbReference type="Proteomes" id="UP001163321">
    <property type="component" value="Chromosome 12"/>
</dbReference>
<keyword evidence="2" id="KW-1185">Reference proteome</keyword>